<reference evidence="1 3" key="1">
    <citation type="submission" date="2016-01" db="EMBL/GenBank/DDBJ databases">
        <title>Genome Sequences of Twelve Sporeforming Bacillus Species Isolated from Foods.</title>
        <authorList>
            <person name="Berendsen E.M."/>
            <person name="Wells-Bennik M.H."/>
            <person name="Krawcyk A.O."/>
            <person name="De Jong A."/>
            <person name="Holsappel S."/>
            <person name="Eijlander R.T."/>
            <person name="Kuipers O.P."/>
        </authorList>
    </citation>
    <scope>NUCLEOTIDE SEQUENCE [LARGE SCALE GENOMIC DNA]</scope>
    <source>
        <strain evidence="1 3">B4102</strain>
    </source>
</reference>
<evidence type="ECO:0000313" key="2">
    <source>
        <dbReference type="EMBL" id="QQX24748.1"/>
    </source>
</evidence>
<dbReference type="RefSeq" id="WP_066229428.1">
    <property type="nucleotide sequence ID" value="NZ_CP066701.1"/>
</dbReference>
<organism evidence="1 3">
    <name type="scientific">Heyndrickxia sporothermodurans</name>
    <dbReference type="NCBI Taxonomy" id="46224"/>
    <lineage>
        <taxon>Bacteria</taxon>
        <taxon>Bacillati</taxon>
        <taxon>Bacillota</taxon>
        <taxon>Bacilli</taxon>
        <taxon>Bacillales</taxon>
        <taxon>Bacillaceae</taxon>
        <taxon>Heyndrickxia</taxon>
    </lineage>
</organism>
<reference evidence="2 4" key="2">
    <citation type="submission" date="2020-12" db="EMBL/GenBank/DDBJ databases">
        <title>Taxonomic evaluation of the Bacillus sporothermodurans group of bacteria based on whole genome sequences.</title>
        <authorList>
            <person name="Fiedler G."/>
            <person name="Herbstmann A.-D."/>
            <person name="Doll E."/>
            <person name="Wenning M."/>
            <person name="Brinks E."/>
            <person name="Kabisch J."/>
            <person name="Breitenwieser F."/>
            <person name="Lappann M."/>
            <person name="Boehnlein C."/>
            <person name="Franz C."/>
        </authorList>
    </citation>
    <scope>NUCLEOTIDE SEQUENCE [LARGE SCALE GENOMIC DNA]</scope>
    <source>
        <strain evidence="2 4">DSM 10599</strain>
    </source>
</reference>
<evidence type="ECO:0000313" key="4">
    <source>
        <dbReference type="Proteomes" id="UP000595512"/>
    </source>
</evidence>
<dbReference type="AlphaFoldDB" id="A0A150L8D4"/>
<gene>
    <name evidence="1" type="ORF">B4102_0671</name>
    <name evidence="2" type="ORF">JGZ69_18610</name>
</gene>
<name>A0A150L8D4_9BACI</name>
<dbReference type="OrthoDB" id="8538589at2"/>
<protein>
    <recommendedName>
        <fullName evidence="5">Gamma-glutamylcyclotransferase</fullName>
    </recommendedName>
</protein>
<evidence type="ECO:0008006" key="5">
    <source>
        <dbReference type="Google" id="ProtNLM"/>
    </source>
</evidence>
<dbReference type="KEGG" id="hspo:JGZ69_18610"/>
<dbReference type="EMBL" id="LQYN01000029">
    <property type="protein sequence ID" value="KYD08591.1"/>
    <property type="molecule type" value="Genomic_DNA"/>
</dbReference>
<evidence type="ECO:0000313" key="1">
    <source>
        <dbReference type="EMBL" id="KYD08591.1"/>
    </source>
</evidence>
<accession>A0A150L8D4</accession>
<dbReference type="PATRIC" id="fig|46224.3.peg.2162"/>
<proteinExistence type="predicted"/>
<dbReference type="EMBL" id="CP066701">
    <property type="protein sequence ID" value="QQX24748.1"/>
    <property type="molecule type" value="Genomic_DNA"/>
</dbReference>
<sequence length="207" mass="23915">MNVWYVSYGSNIKYERFMCYIKGEKPEGSNKKEKGCNDQSPPRRVESIEIPYQLYFAKERSKWGKGGVAFIDHEPNGLYNTYGRMYLITDSQFCDVVAQENNMEQITIDLLEVIANKFTRINDGWYGRIMFLGFKDGSPMFTFTSNEAFKDQSFNLPPSTYLITISKGLFEIGLSIEEVVSYFLKQPGISDHFTKTQLFHYLSLPST</sequence>
<dbReference type="Gene3D" id="3.10.490.10">
    <property type="entry name" value="Gamma-glutamyl cyclotransferase-like"/>
    <property type="match status" value="1"/>
</dbReference>
<dbReference type="Proteomes" id="UP000075666">
    <property type="component" value="Unassembled WGS sequence"/>
</dbReference>
<keyword evidence="3" id="KW-1185">Reference proteome</keyword>
<dbReference type="STRING" id="46224.B4102_0671"/>
<dbReference type="Proteomes" id="UP000595512">
    <property type="component" value="Chromosome"/>
</dbReference>
<evidence type="ECO:0000313" key="3">
    <source>
        <dbReference type="Proteomes" id="UP000075666"/>
    </source>
</evidence>